<dbReference type="Proteomes" id="UP001204615">
    <property type="component" value="Unassembled WGS sequence"/>
</dbReference>
<accession>A0ABT1FEP8</accession>
<sequence>MPRKATGCGVRGMFMRRTRAIDHIAKFAASGSIMVLGGVKRPAVVRPGVFGRRLQYLMAMLVALFGIASVAHAKGSELRIRVIRDHLTLAVAGHPQVYLYGRIDSGAARRFEQLVRAGRISPGSDVYLSSSEGDVDTGMALGRMIRNGGMATHLGGPRKTWPGAGHSRAATCVDACAYAFFGGLYRWAPSGSDRLGFTRAEAGSPRFHAYLRSMRIDSSGLLARGDSASAAMAWLDAAGLENTGAVNNGRLPPTATYDIASPTPSIDLRQVDRKGEHRLTVTCRPGRTEVAAYEEVGSRRARRIVERGARSYLQLDGRTVLPSNDGVSAEGDTLVIRRDYPPSGLVDLLFAGSIGAWVDGRSAAFRDGFAIHPWGVYAKLKVFYHACWNAAPWSPRERKSS</sequence>
<protein>
    <submittedName>
        <fullName evidence="2">Uncharacterized protein</fullName>
    </submittedName>
</protein>
<organism evidence="2 3">
    <name type="scientific">Dyella lutea</name>
    <dbReference type="NCBI Taxonomy" id="2950441"/>
    <lineage>
        <taxon>Bacteria</taxon>
        <taxon>Pseudomonadati</taxon>
        <taxon>Pseudomonadota</taxon>
        <taxon>Gammaproteobacteria</taxon>
        <taxon>Lysobacterales</taxon>
        <taxon>Rhodanobacteraceae</taxon>
        <taxon>Dyella</taxon>
    </lineage>
</organism>
<dbReference type="RefSeq" id="WP_253568558.1">
    <property type="nucleotide sequence ID" value="NZ_JAMZEK010000004.1"/>
</dbReference>
<reference evidence="2 3" key="1">
    <citation type="submission" date="2022-06" db="EMBL/GenBank/DDBJ databases">
        <title>Dyella sp. Sa strain:Sa Genome sequencing.</title>
        <authorList>
            <person name="Park S."/>
        </authorList>
    </citation>
    <scope>NUCLEOTIDE SEQUENCE [LARGE SCALE GENOMIC DNA]</scope>
    <source>
        <strain evidence="2 3">Sa</strain>
    </source>
</reference>
<comment type="caution">
    <text evidence="2">The sequence shown here is derived from an EMBL/GenBank/DDBJ whole genome shotgun (WGS) entry which is preliminary data.</text>
</comment>
<name>A0ABT1FEP8_9GAMM</name>
<keyword evidence="1" id="KW-0812">Transmembrane</keyword>
<keyword evidence="3" id="KW-1185">Reference proteome</keyword>
<evidence type="ECO:0000313" key="2">
    <source>
        <dbReference type="EMBL" id="MCP1375804.1"/>
    </source>
</evidence>
<feature type="transmembrane region" description="Helical" evidence="1">
    <location>
        <begin position="20"/>
        <end position="39"/>
    </location>
</feature>
<keyword evidence="1" id="KW-0472">Membrane</keyword>
<keyword evidence="1" id="KW-1133">Transmembrane helix</keyword>
<evidence type="ECO:0000256" key="1">
    <source>
        <dbReference type="SAM" id="Phobius"/>
    </source>
</evidence>
<gene>
    <name evidence="2" type="ORF">NC595_17280</name>
</gene>
<dbReference type="EMBL" id="JAMZEK010000004">
    <property type="protein sequence ID" value="MCP1375804.1"/>
    <property type="molecule type" value="Genomic_DNA"/>
</dbReference>
<proteinExistence type="predicted"/>
<evidence type="ECO:0000313" key="3">
    <source>
        <dbReference type="Proteomes" id="UP001204615"/>
    </source>
</evidence>
<feature type="transmembrane region" description="Helical" evidence="1">
    <location>
        <begin position="54"/>
        <end position="73"/>
    </location>
</feature>